<keyword evidence="2" id="KW-1185">Reference proteome</keyword>
<evidence type="ECO:0000313" key="1">
    <source>
        <dbReference type="EMBL" id="CAH2044613.1"/>
    </source>
</evidence>
<gene>
    <name evidence="1" type="ORF">TAV2_LOCUS7249</name>
</gene>
<accession>A0AAU9RKB1</accession>
<dbReference type="AlphaFoldDB" id="A0AAU9RKB1"/>
<evidence type="ECO:0000313" key="2">
    <source>
        <dbReference type="Proteomes" id="UP000836841"/>
    </source>
</evidence>
<name>A0AAU9RKB1_THLAR</name>
<organism evidence="1 2">
    <name type="scientific">Thlaspi arvense</name>
    <name type="common">Field penny-cress</name>
    <dbReference type="NCBI Taxonomy" id="13288"/>
    <lineage>
        <taxon>Eukaryota</taxon>
        <taxon>Viridiplantae</taxon>
        <taxon>Streptophyta</taxon>
        <taxon>Embryophyta</taxon>
        <taxon>Tracheophyta</taxon>
        <taxon>Spermatophyta</taxon>
        <taxon>Magnoliopsida</taxon>
        <taxon>eudicotyledons</taxon>
        <taxon>Gunneridae</taxon>
        <taxon>Pentapetalae</taxon>
        <taxon>rosids</taxon>
        <taxon>malvids</taxon>
        <taxon>Brassicales</taxon>
        <taxon>Brassicaceae</taxon>
        <taxon>Thlaspideae</taxon>
        <taxon>Thlaspi</taxon>
    </lineage>
</organism>
<proteinExistence type="predicted"/>
<reference evidence="1 2" key="1">
    <citation type="submission" date="2022-03" db="EMBL/GenBank/DDBJ databases">
        <authorList>
            <person name="Nunn A."/>
            <person name="Chopra R."/>
            <person name="Nunn A."/>
            <person name="Contreras Garrido A."/>
        </authorList>
    </citation>
    <scope>NUCLEOTIDE SEQUENCE [LARGE SCALE GENOMIC DNA]</scope>
</reference>
<dbReference type="EMBL" id="OU466858">
    <property type="protein sequence ID" value="CAH2044613.1"/>
    <property type="molecule type" value="Genomic_DNA"/>
</dbReference>
<protein>
    <submittedName>
        <fullName evidence="1">Uncharacterized protein</fullName>
    </submittedName>
</protein>
<sequence length="127" mass="14429">MLIGTMGGSCLSRASSVRKVFQRQNNNGAAESSSRYWMSTSESLFSEEHPTEVEAGVVFQDWSFYVRTSHLSYTFDQGCHCEAIVKVHGVLPSSRFDDQFQRCDSSRSANLFRGRSKSSWRDRSRVN</sequence>
<dbReference type="Proteomes" id="UP000836841">
    <property type="component" value="Chromosome 2"/>
</dbReference>